<gene>
    <name evidence="1" type="ordered locus">Astex_3751</name>
</gene>
<proteinExistence type="predicted"/>
<protein>
    <submittedName>
        <fullName evidence="1">Uncharacterized protein</fullName>
    </submittedName>
</protein>
<dbReference type="KEGG" id="aex:Astex_3751"/>
<keyword evidence="2" id="KW-1185">Reference proteome</keyword>
<reference evidence="2" key="1">
    <citation type="submission" date="2010-12" db="EMBL/GenBank/DDBJ databases">
        <title>Complete sequence of plasmid 2 of Asticcacaulis excentricus CB 48.</title>
        <authorList>
            <consortium name="US DOE Joint Genome Institute"/>
            <person name="Lucas S."/>
            <person name="Copeland A."/>
            <person name="Lapidus A."/>
            <person name="Cheng J.-F."/>
            <person name="Bruce D."/>
            <person name="Goodwin L."/>
            <person name="Pitluck S."/>
            <person name="Teshima H."/>
            <person name="Davenport K."/>
            <person name="Detter J.C."/>
            <person name="Han C."/>
            <person name="Tapia R."/>
            <person name="Land M."/>
            <person name="Hauser L."/>
            <person name="Jeffries C."/>
            <person name="Kyrpides N."/>
            <person name="Ivanova N."/>
            <person name="Ovchinnikova G."/>
            <person name="Brun Y.V."/>
            <person name="Woyke T."/>
        </authorList>
    </citation>
    <scope>NUCLEOTIDE SEQUENCE [LARGE SCALE GENOMIC DNA]</scope>
    <source>
        <strain evidence="2">ATCC 15261 / DSM 4724 / KCTC 12464 / NCIMB 9791 / VKM B-1370 / CB 48</strain>
        <plasmid evidence="2">pASTEX02</plasmid>
    </source>
</reference>
<sequence length="45" mass="5157">MQTQFHQTESKASDVAFDAELEAMVTALERQWAAEREAREAAFVR</sequence>
<dbReference type="Proteomes" id="UP000001492">
    <property type="component" value="Plasmid pASTEX02"/>
</dbReference>
<organism evidence="1 2">
    <name type="scientific">Asticcacaulis excentricus (strain ATCC 15261 / DSM 4724 / KCTC 12464 / NCIMB 9791 / VKM B-1370 / CB 48)</name>
    <dbReference type="NCBI Taxonomy" id="573065"/>
    <lineage>
        <taxon>Bacteria</taxon>
        <taxon>Pseudomonadati</taxon>
        <taxon>Pseudomonadota</taxon>
        <taxon>Alphaproteobacteria</taxon>
        <taxon>Caulobacterales</taxon>
        <taxon>Caulobacteraceae</taxon>
        <taxon>Asticcacaulis</taxon>
    </lineage>
</organism>
<evidence type="ECO:0000313" key="2">
    <source>
        <dbReference type="Proteomes" id="UP000001492"/>
    </source>
</evidence>
<dbReference type="AlphaFoldDB" id="E8RVU0"/>
<name>E8RVU0_ASTEC</name>
<dbReference type="RefSeq" id="WP_013481175.1">
    <property type="nucleotide sequence ID" value="NC_014819.1"/>
</dbReference>
<dbReference type="EMBL" id="CP002398">
    <property type="protein sequence ID" value="ADU15362.1"/>
    <property type="molecule type" value="Genomic_DNA"/>
</dbReference>
<geneLocation type="plasmid" evidence="1 2">
    <name>pASTEX02</name>
</geneLocation>
<accession>E8RVU0</accession>
<evidence type="ECO:0000313" key="1">
    <source>
        <dbReference type="EMBL" id="ADU15362.1"/>
    </source>
</evidence>
<dbReference type="HOGENOM" id="CLU_3195569_0_0_5"/>
<keyword evidence="1" id="KW-0614">Plasmid</keyword>